<dbReference type="InterPro" id="IPR044894">
    <property type="entry name" value="TubC_N_sf"/>
</dbReference>
<proteinExistence type="predicted"/>
<comment type="caution">
    <text evidence="2">The sequence shown here is derived from an EMBL/GenBank/DDBJ whole genome shotgun (WGS) entry which is preliminary data.</text>
</comment>
<name>A0A951Q1H6_9NOST</name>
<reference evidence="2" key="1">
    <citation type="submission" date="2021-05" db="EMBL/GenBank/DDBJ databases">
        <authorList>
            <person name="Pietrasiak N."/>
            <person name="Ward R."/>
            <person name="Stajich J.E."/>
            <person name="Kurbessoian T."/>
        </authorList>
    </citation>
    <scope>NUCLEOTIDE SEQUENCE</scope>
    <source>
        <strain evidence="2">JT2-VF2</strain>
    </source>
</reference>
<organism evidence="2 3">
    <name type="scientific">Mojavia pulchra JT2-VF2</name>
    <dbReference type="NCBI Taxonomy" id="287848"/>
    <lineage>
        <taxon>Bacteria</taxon>
        <taxon>Bacillati</taxon>
        <taxon>Cyanobacteriota</taxon>
        <taxon>Cyanophyceae</taxon>
        <taxon>Nostocales</taxon>
        <taxon>Nostocaceae</taxon>
    </lineage>
</organism>
<evidence type="ECO:0000259" key="1">
    <source>
        <dbReference type="Pfam" id="PF18563"/>
    </source>
</evidence>
<reference evidence="2" key="2">
    <citation type="journal article" date="2022" name="Microbiol. Resour. Announc.">
        <title>Metagenome Sequencing to Explore Phylogenomics of Terrestrial Cyanobacteria.</title>
        <authorList>
            <person name="Ward R.D."/>
            <person name="Stajich J.E."/>
            <person name="Johansen J.R."/>
            <person name="Huntemann M."/>
            <person name="Clum A."/>
            <person name="Foster B."/>
            <person name="Foster B."/>
            <person name="Roux S."/>
            <person name="Palaniappan K."/>
            <person name="Varghese N."/>
            <person name="Mukherjee S."/>
            <person name="Reddy T.B.K."/>
            <person name="Daum C."/>
            <person name="Copeland A."/>
            <person name="Chen I.A."/>
            <person name="Ivanova N.N."/>
            <person name="Kyrpides N.C."/>
            <person name="Shapiro N."/>
            <person name="Eloe-Fadrosh E.A."/>
            <person name="Pietrasiak N."/>
        </authorList>
    </citation>
    <scope>NUCLEOTIDE SEQUENCE</scope>
    <source>
        <strain evidence="2">JT2-VF2</strain>
    </source>
</reference>
<sequence length="623" mass="69965">MNVAEFLTNLNQNGVQLWADNDKLKVNSPKGILTPQLQADIAAHKIEILSFLRDNNESIDDSLLIDGPGLSLNTIGRLIGGFCGRSPIGFKAPIIDPKVMAKQLKVTFRPLPKEFKNSTILKFREELEHKLQNYGVQIVSWEKATREFRYEIKIPLVKWKKTMQMRVVKADINAVIDVEKPQSMLDKIKSFAAEKFYQIYSKFILNQQKISVSTIARLIGWAEDHAIQRLEDPTSTQVILLAELDKKFVDSQIPYQQKIGIGVNALVKSFSEIIIGVSEENISILNMNLSDSLFSRDKFENFVFKSLIPKIYVPIAPLPMSRFEVGKYNPQQSKYAAKLIELSKKLAATSLFPSGFKLGEIIKRKSHRDIVDSIVNGRTGVSYGFVAYAEPPQYTGAVEISENEWNNLLSVEGISSDEVRQNQIGRRYVKTKIKDQYFYKQIPDIWLVGSRSGANKTNLDLESDLLRIGLQDKLYLQLPEGIDPAVADIKPSYDTYVMVAIALAAALYAPELIKDGAPMIHFHGYPSRQWFESNEDYAGVENASVPCGTYESGVFNFLSIHSLANKHDNNITLASLIEPDHGTNIITSNLEYLLARLEAGIQQEQIELGGKHFASLSESLANN</sequence>
<dbReference type="AlphaFoldDB" id="A0A951Q1H6"/>
<evidence type="ECO:0000313" key="3">
    <source>
        <dbReference type="Proteomes" id="UP000715781"/>
    </source>
</evidence>
<evidence type="ECO:0000313" key="2">
    <source>
        <dbReference type="EMBL" id="MBW4563648.1"/>
    </source>
</evidence>
<dbReference type="Proteomes" id="UP000715781">
    <property type="component" value="Unassembled WGS sequence"/>
</dbReference>
<protein>
    <submittedName>
        <fullName evidence="2">Non-ribosomal peptide synthase</fullName>
    </submittedName>
</protein>
<dbReference type="InterPro" id="IPR041464">
    <property type="entry name" value="TubC_N"/>
</dbReference>
<feature type="domain" description="TubC N-terminal docking" evidence="1">
    <location>
        <begin position="3"/>
        <end position="53"/>
    </location>
</feature>
<accession>A0A951Q1H6</accession>
<dbReference type="EMBL" id="JAHHHN010000014">
    <property type="protein sequence ID" value="MBW4563648.1"/>
    <property type="molecule type" value="Genomic_DNA"/>
</dbReference>
<dbReference type="Gene3D" id="1.10.10.1830">
    <property type="entry name" value="Non-ribosomal peptide synthase, adenylation domain"/>
    <property type="match status" value="1"/>
</dbReference>
<dbReference type="Pfam" id="PF18563">
    <property type="entry name" value="TubC_N"/>
    <property type="match status" value="1"/>
</dbReference>
<gene>
    <name evidence="2" type="ORF">KME32_21390</name>
</gene>